<name>A0A6N8HZZ5_9FIRM</name>
<reference evidence="3 4" key="1">
    <citation type="submission" date="2019-09" db="EMBL/GenBank/DDBJ databases">
        <title>Genome sequence of Clostridium sp. EA1.</title>
        <authorList>
            <person name="Poehlein A."/>
            <person name="Bengelsdorf F.R."/>
            <person name="Daniel R."/>
        </authorList>
    </citation>
    <scope>NUCLEOTIDE SEQUENCE [LARGE SCALE GENOMIC DNA]</scope>
    <source>
        <strain evidence="3 4">EA1</strain>
    </source>
</reference>
<dbReference type="InterPro" id="IPR029058">
    <property type="entry name" value="AB_hydrolase_fold"/>
</dbReference>
<evidence type="ECO:0000259" key="2">
    <source>
        <dbReference type="Pfam" id="PF20434"/>
    </source>
</evidence>
<evidence type="ECO:0000313" key="4">
    <source>
        <dbReference type="Proteomes" id="UP000469440"/>
    </source>
</evidence>
<evidence type="ECO:0000256" key="1">
    <source>
        <dbReference type="ARBA" id="ARBA00022801"/>
    </source>
</evidence>
<evidence type="ECO:0000313" key="3">
    <source>
        <dbReference type="EMBL" id="MVB11218.1"/>
    </source>
</evidence>
<feature type="domain" description="BD-FAE-like" evidence="2">
    <location>
        <begin position="17"/>
        <end position="205"/>
    </location>
</feature>
<dbReference type="InterPro" id="IPR049492">
    <property type="entry name" value="BD-FAE-like_dom"/>
</dbReference>
<keyword evidence="1" id="KW-0378">Hydrolase</keyword>
<dbReference type="EMBL" id="VWXL01000053">
    <property type="protein sequence ID" value="MVB11218.1"/>
    <property type="molecule type" value="Genomic_DNA"/>
</dbReference>
<dbReference type="PANTHER" id="PTHR48081">
    <property type="entry name" value="AB HYDROLASE SUPERFAMILY PROTEIN C4A8.06C"/>
    <property type="match status" value="1"/>
</dbReference>
<proteinExistence type="predicted"/>
<comment type="caution">
    <text evidence="3">The sequence shown here is derived from an EMBL/GenBank/DDBJ whole genome shotgun (WGS) entry which is preliminary data.</text>
</comment>
<keyword evidence="4" id="KW-1185">Reference proteome</keyword>
<dbReference type="GO" id="GO:0016787">
    <property type="term" value="F:hydrolase activity"/>
    <property type="evidence" value="ECO:0007669"/>
    <property type="project" value="UniProtKB-KW"/>
</dbReference>
<accession>A0A6N8HZZ5</accession>
<dbReference type="SUPFAM" id="SSF53474">
    <property type="entry name" value="alpha/beta-Hydrolases"/>
    <property type="match status" value="1"/>
</dbReference>
<dbReference type="RefSeq" id="WP_156990538.1">
    <property type="nucleotide sequence ID" value="NZ_VWXL01000053.1"/>
</dbReference>
<organism evidence="3 4">
    <name type="scientific">Caproicibacter fermentans</name>
    <dbReference type="NCBI Taxonomy" id="2576756"/>
    <lineage>
        <taxon>Bacteria</taxon>
        <taxon>Bacillati</taxon>
        <taxon>Bacillota</taxon>
        <taxon>Clostridia</taxon>
        <taxon>Eubacteriales</taxon>
        <taxon>Acutalibacteraceae</taxon>
        <taxon>Caproicibacter</taxon>
    </lineage>
</organism>
<dbReference type="Pfam" id="PF20434">
    <property type="entry name" value="BD-FAE"/>
    <property type="match status" value="1"/>
</dbReference>
<dbReference type="OrthoDB" id="9794725at2"/>
<dbReference type="InterPro" id="IPR050300">
    <property type="entry name" value="GDXG_lipolytic_enzyme"/>
</dbReference>
<dbReference type="Gene3D" id="3.40.50.1820">
    <property type="entry name" value="alpha/beta hydrolase"/>
    <property type="match status" value="1"/>
</dbReference>
<protein>
    <submittedName>
        <fullName evidence="3">Prolyl oligopeptidase family protein</fullName>
    </submittedName>
</protein>
<gene>
    <name evidence="3" type="ORF">CAFE_19260</name>
</gene>
<sequence>MVQTLCCPDSSARLDCYPASSERILPAVVICPGGGYSWLSPRESWPVAEMFRQNGFHAFVLRYTVENPPLGLRPLRDLSWAVKEVRESSGEPYVDPHRIAVCGFSAGGHLAASLGVFWNNKDIFPDASLWERHRPNALILGYPVISSGPFAHRESFERLFQAKEKQSLFSLEKQVSDNVPPTFLWHTVQDGDVPVQNSMLFFNALVEHHIPCELHLFPKGVHGLSLATPEVEEPEKGRFADPHVASWSSLCVEWMHQTFIQL</sequence>
<dbReference type="Proteomes" id="UP000469440">
    <property type="component" value="Unassembled WGS sequence"/>
</dbReference>
<dbReference type="AlphaFoldDB" id="A0A6N8HZZ5"/>
<dbReference type="PANTHER" id="PTHR48081:SF6">
    <property type="entry name" value="PEPTIDASE S9 PROLYL OLIGOPEPTIDASE CATALYTIC DOMAIN-CONTAINING PROTEIN"/>
    <property type="match status" value="1"/>
</dbReference>